<evidence type="ECO:0000256" key="1">
    <source>
        <dbReference type="SAM" id="SignalP"/>
    </source>
</evidence>
<reference evidence="3 4" key="1">
    <citation type="submission" date="2018-08" db="EMBL/GenBank/DDBJ databases">
        <title>Genomic investigation of the strawberry pathogen Phytophthora fragariae indicates pathogenicity is determined by transcriptional variation in three key races.</title>
        <authorList>
            <person name="Adams T.M."/>
            <person name="Armitage A.D."/>
            <person name="Sobczyk M.K."/>
            <person name="Bates H.J."/>
            <person name="Dunwell J.M."/>
            <person name="Nellist C.F."/>
            <person name="Harrison R.J."/>
        </authorList>
    </citation>
    <scope>NUCLEOTIDE SEQUENCE [LARGE SCALE GENOMIC DNA]</scope>
    <source>
        <strain evidence="2 5">SCRP324</strain>
        <strain evidence="3 4">SCRP333</strain>
    </source>
</reference>
<organism evidence="3 4">
    <name type="scientific">Phytophthora rubi</name>
    <dbReference type="NCBI Taxonomy" id="129364"/>
    <lineage>
        <taxon>Eukaryota</taxon>
        <taxon>Sar</taxon>
        <taxon>Stramenopiles</taxon>
        <taxon>Oomycota</taxon>
        <taxon>Peronosporomycetes</taxon>
        <taxon>Peronosporales</taxon>
        <taxon>Peronosporaceae</taxon>
        <taxon>Phytophthora</taxon>
    </lineage>
</organism>
<evidence type="ECO:0000313" key="4">
    <source>
        <dbReference type="Proteomes" id="UP000434957"/>
    </source>
</evidence>
<dbReference type="Proteomes" id="UP000435112">
    <property type="component" value="Unassembled WGS sequence"/>
</dbReference>
<comment type="caution">
    <text evidence="3">The sequence shown here is derived from an EMBL/GenBank/DDBJ whole genome shotgun (WGS) entry which is preliminary data.</text>
</comment>
<evidence type="ECO:0000313" key="3">
    <source>
        <dbReference type="EMBL" id="KAE9315463.1"/>
    </source>
</evidence>
<evidence type="ECO:0000313" key="2">
    <source>
        <dbReference type="EMBL" id="KAE8999900.1"/>
    </source>
</evidence>
<dbReference type="EMBL" id="QXFT01001563">
    <property type="protein sequence ID" value="KAE9315463.1"/>
    <property type="molecule type" value="Genomic_DNA"/>
</dbReference>
<evidence type="ECO:0008006" key="6">
    <source>
        <dbReference type="Google" id="ProtNLM"/>
    </source>
</evidence>
<sequence length="106" mass="11770">MVGSRVSIVVSTLLKSLSLLLLNLQYTQFSNSISSYSAPFFYTYASVSSYGSTCATGAESMHSRTEEDSRGEYNSFILNPPPPHSRCICIHVGKRYEMPHVVYTTC</sequence>
<accession>A0A6A4E9B6</accession>
<dbReference type="EMBL" id="QXFU01001559">
    <property type="protein sequence ID" value="KAE8999900.1"/>
    <property type="molecule type" value="Genomic_DNA"/>
</dbReference>
<proteinExistence type="predicted"/>
<name>A0A6A4E9B6_9STRA</name>
<protein>
    <recommendedName>
        <fullName evidence="6">Secreted protein</fullName>
    </recommendedName>
</protein>
<feature type="chain" id="PRO_5036167476" description="Secreted protein" evidence="1">
    <location>
        <begin position="33"/>
        <end position="106"/>
    </location>
</feature>
<dbReference type="Proteomes" id="UP000434957">
    <property type="component" value="Unassembled WGS sequence"/>
</dbReference>
<keyword evidence="1" id="KW-0732">Signal</keyword>
<dbReference type="OrthoDB" id="10317969at2759"/>
<dbReference type="AlphaFoldDB" id="A0A6A4E9B6"/>
<gene>
    <name evidence="2" type="ORF">PR002_g18326</name>
    <name evidence="3" type="ORF">PR003_g18981</name>
</gene>
<evidence type="ECO:0000313" key="5">
    <source>
        <dbReference type="Proteomes" id="UP000435112"/>
    </source>
</evidence>
<feature type="signal peptide" evidence="1">
    <location>
        <begin position="1"/>
        <end position="32"/>
    </location>
</feature>
<keyword evidence="4" id="KW-1185">Reference proteome</keyword>